<organism evidence="2 3">
    <name type="scientific">Kitasatospora aureofaciens</name>
    <name type="common">Streptomyces aureofaciens</name>
    <dbReference type="NCBI Taxonomy" id="1894"/>
    <lineage>
        <taxon>Bacteria</taxon>
        <taxon>Bacillati</taxon>
        <taxon>Actinomycetota</taxon>
        <taxon>Actinomycetes</taxon>
        <taxon>Kitasatosporales</taxon>
        <taxon>Streptomycetaceae</taxon>
        <taxon>Kitasatospora</taxon>
    </lineage>
</organism>
<keyword evidence="3" id="KW-1185">Reference proteome</keyword>
<name>A0A1E7N2D1_KITAU</name>
<dbReference type="Proteomes" id="UP000037395">
    <property type="component" value="Unassembled WGS sequence"/>
</dbReference>
<feature type="compositionally biased region" description="Gly residues" evidence="1">
    <location>
        <begin position="82"/>
        <end position="91"/>
    </location>
</feature>
<gene>
    <name evidence="2" type="ORF">HS99_0008870</name>
</gene>
<accession>A0A1E7N2D1</accession>
<feature type="region of interest" description="Disordered" evidence="1">
    <location>
        <begin position="73"/>
        <end position="94"/>
    </location>
</feature>
<proteinExistence type="predicted"/>
<evidence type="ECO:0000313" key="3">
    <source>
        <dbReference type="Proteomes" id="UP000037395"/>
    </source>
</evidence>
<sequence>MPHHGYEAVQALRDPAQERYFSQGTARVTSPTNGMSASEIIAALREKLDGRATTIVRYPDTVEHVRRLSDEIAGLPADDGSNGVGKGGKTGPGDHRAITEALDRLMSETGPLGRDPEVLERVRRLDRAVTAAADAVPSTEELSEIISFGDSPQAADCCGDAGERGEVLALAFVAAVEAAETVEPGDGALDHPSVSAQALGGVDAPAGDAGRDLASSQVGADESVVVGLVAVEFAWPASPGAAARADGRDGIGQRDQGLAVVDVGAGYRERQG</sequence>
<protein>
    <submittedName>
        <fullName evidence="2">Uncharacterized protein</fullName>
    </submittedName>
</protein>
<comment type="caution">
    <text evidence="2">The sequence shown here is derived from an EMBL/GenBank/DDBJ whole genome shotgun (WGS) entry which is preliminary data.</text>
</comment>
<dbReference type="AlphaFoldDB" id="A0A1E7N2D1"/>
<evidence type="ECO:0000313" key="2">
    <source>
        <dbReference type="EMBL" id="OEV34603.1"/>
    </source>
</evidence>
<dbReference type="EMBL" id="JPRF03000043">
    <property type="protein sequence ID" value="OEV34603.1"/>
    <property type="molecule type" value="Genomic_DNA"/>
</dbReference>
<evidence type="ECO:0000256" key="1">
    <source>
        <dbReference type="SAM" id="MobiDB-lite"/>
    </source>
</evidence>
<reference evidence="2" key="1">
    <citation type="submission" date="2016-08" db="EMBL/GenBank/DDBJ databases">
        <title>Sequencing, Assembly and Comparative Genomics of S. aureofaciens ATCC 10762.</title>
        <authorList>
            <person name="Gradnigo J.S."/>
            <person name="Johnson N."/>
            <person name="Somerville G.A."/>
        </authorList>
    </citation>
    <scope>NUCLEOTIDE SEQUENCE [LARGE SCALE GENOMIC DNA]</scope>
    <source>
        <strain evidence="2">ATCC 10762</strain>
    </source>
</reference>